<proteinExistence type="inferred from homology"/>
<dbReference type="AlphaFoldDB" id="A0AA39WA78"/>
<dbReference type="EMBL" id="JAULSU010000007">
    <property type="protein sequence ID" value="KAK0611337.1"/>
    <property type="molecule type" value="Genomic_DNA"/>
</dbReference>
<dbReference type="Gene3D" id="3.40.50.850">
    <property type="entry name" value="Isochorismatase-like"/>
    <property type="match status" value="1"/>
</dbReference>
<dbReference type="InterPro" id="IPR000868">
    <property type="entry name" value="Isochorismatase-like_dom"/>
</dbReference>
<evidence type="ECO:0000313" key="4">
    <source>
        <dbReference type="EMBL" id="KAK0611337.1"/>
    </source>
</evidence>
<comment type="caution">
    <text evidence="4">The sequence shown here is derived from an EMBL/GenBank/DDBJ whole genome shotgun (WGS) entry which is preliminary data.</text>
</comment>
<gene>
    <name evidence="4" type="ORF">B0T14DRAFT_500462</name>
</gene>
<evidence type="ECO:0000256" key="1">
    <source>
        <dbReference type="ARBA" id="ARBA00006336"/>
    </source>
</evidence>
<evidence type="ECO:0000313" key="5">
    <source>
        <dbReference type="Proteomes" id="UP001175000"/>
    </source>
</evidence>
<dbReference type="GO" id="GO:0016787">
    <property type="term" value="F:hydrolase activity"/>
    <property type="evidence" value="ECO:0007669"/>
    <property type="project" value="UniProtKB-KW"/>
</dbReference>
<accession>A0AA39WA78</accession>
<dbReference type="InterPro" id="IPR036380">
    <property type="entry name" value="Isochorismatase-like_sf"/>
</dbReference>
<organism evidence="4 5">
    <name type="scientific">Immersiella caudata</name>
    <dbReference type="NCBI Taxonomy" id="314043"/>
    <lineage>
        <taxon>Eukaryota</taxon>
        <taxon>Fungi</taxon>
        <taxon>Dikarya</taxon>
        <taxon>Ascomycota</taxon>
        <taxon>Pezizomycotina</taxon>
        <taxon>Sordariomycetes</taxon>
        <taxon>Sordariomycetidae</taxon>
        <taxon>Sordariales</taxon>
        <taxon>Lasiosphaeriaceae</taxon>
        <taxon>Immersiella</taxon>
    </lineage>
</organism>
<dbReference type="PANTHER" id="PTHR43540:SF6">
    <property type="entry name" value="ISOCHORISMATASE-LIKE DOMAIN-CONTAINING PROTEIN"/>
    <property type="match status" value="1"/>
</dbReference>
<sequence>MASPTALFVIDIQNDNATDPATRVRTADRVKNAGETILQAARKTLDVYREEKAGSPPLLIIFVQHEDLPGKGTLLKDTEAWKLVFEPRAGVEEEILVQKTTRNTFETNPELAGMLKARGVSKVVAFGIQSERCVESTCRGAREEGFHVTLLSGAHSTYDVEGKLAEEMEAEAEEQLREVGVKTERWEDAVARGLGTDDPSD</sequence>
<reference evidence="4" key="1">
    <citation type="submission" date="2023-06" db="EMBL/GenBank/DDBJ databases">
        <title>Genome-scale phylogeny and comparative genomics of the fungal order Sordariales.</title>
        <authorList>
            <consortium name="Lawrence Berkeley National Laboratory"/>
            <person name="Hensen N."/>
            <person name="Bonometti L."/>
            <person name="Westerberg I."/>
            <person name="Brannstrom I.O."/>
            <person name="Guillou S."/>
            <person name="Cros-Aarteil S."/>
            <person name="Calhoun S."/>
            <person name="Haridas S."/>
            <person name="Kuo A."/>
            <person name="Mondo S."/>
            <person name="Pangilinan J."/>
            <person name="Riley R."/>
            <person name="Labutti K."/>
            <person name="Andreopoulos B."/>
            <person name="Lipzen A."/>
            <person name="Chen C."/>
            <person name="Yanf M."/>
            <person name="Daum C."/>
            <person name="Ng V."/>
            <person name="Clum A."/>
            <person name="Steindorff A."/>
            <person name="Ohm R."/>
            <person name="Martin F."/>
            <person name="Silar P."/>
            <person name="Natvig D."/>
            <person name="Lalanne C."/>
            <person name="Gautier V."/>
            <person name="Ament-Velasquez S.L."/>
            <person name="Kruys A."/>
            <person name="Hutchinson M.I."/>
            <person name="Powell A.J."/>
            <person name="Barry K."/>
            <person name="Miller A.N."/>
            <person name="Grigoriev I.V."/>
            <person name="Debuchy R."/>
            <person name="Gladieux P."/>
            <person name="Thoren M.H."/>
            <person name="Johannesson H."/>
        </authorList>
    </citation>
    <scope>NUCLEOTIDE SEQUENCE</scope>
    <source>
        <strain evidence="4">CBS 606.72</strain>
    </source>
</reference>
<dbReference type="SUPFAM" id="SSF52499">
    <property type="entry name" value="Isochorismatase-like hydrolases"/>
    <property type="match status" value="1"/>
</dbReference>
<dbReference type="InterPro" id="IPR050272">
    <property type="entry name" value="Isochorismatase-like_hydrls"/>
</dbReference>
<name>A0AA39WA78_9PEZI</name>
<evidence type="ECO:0000256" key="2">
    <source>
        <dbReference type="ARBA" id="ARBA00022801"/>
    </source>
</evidence>
<feature type="domain" description="Isochorismatase-like" evidence="3">
    <location>
        <begin position="5"/>
        <end position="163"/>
    </location>
</feature>
<dbReference type="PANTHER" id="PTHR43540">
    <property type="entry name" value="PEROXYUREIDOACRYLATE/UREIDOACRYLATE AMIDOHYDROLASE-RELATED"/>
    <property type="match status" value="1"/>
</dbReference>
<keyword evidence="2" id="KW-0378">Hydrolase</keyword>
<protein>
    <submittedName>
        <fullName evidence="4">Isochorismatase-like protein</fullName>
    </submittedName>
</protein>
<dbReference type="Pfam" id="PF00857">
    <property type="entry name" value="Isochorismatase"/>
    <property type="match status" value="1"/>
</dbReference>
<keyword evidence="5" id="KW-1185">Reference proteome</keyword>
<evidence type="ECO:0000259" key="3">
    <source>
        <dbReference type="Pfam" id="PF00857"/>
    </source>
</evidence>
<dbReference type="Proteomes" id="UP001175000">
    <property type="component" value="Unassembled WGS sequence"/>
</dbReference>
<comment type="similarity">
    <text evidence="1">Belongs to the isochorismatase family.</text>
</comment>